<evidence type="ECO:0008006" key="4">
    <source>
        <dbReference type="Google" id="ProtNLM"/>
    </source>
</evidence>
<reference evidence="2 3" key="2">
    <citation type="journal article" date="2017" name="Nature">
        <title>The Apostasia genome and the evolution of orchids.</title>
        <authorList>
            <person name="Zhang G.Q."/>
            <person name="Liu K.W."/>
            <person name="Li Z."/>
            <person name="Lohaus R."/>
            <person name="Hsiao Y.Y."/>
            <person name="Niu S.C."/>
            <person name="Wang J.Y."/>
            <person name="Lin Y.C."/>
            <person name="Xu Q."/>
            <person name="Chen L.J."/>
            <person name="Yoshida K."/>
            <person name="Fujiwara S."/>
            <person name="Wang Z.W."/>
            <person name="Zhang Y.Q."/>
            <person name="Mitsuda N."/>
            <person name="Wang M."/>
            <person name="Liu G.H."/>
            <person name="Pecoraro L."/>
            <person name="Huang H.X."/>
            <person name="Xiao X.J."/>
            <person name="Lin M."/>
            <person name="Wu X.Y."/>
            <person name="Wu W.L."/>
            <person name="Chen Y.Y."/>
            <person name="Chang S.B."/>
            <person name="Sakamoto S."/>
            <person name="Ohme-Takagi M."/>
            <person name="Yagi M."/>
            <person name="Zeng S.J."/>
            <person name="Shen C.Y."/>
            <person name="Yeh C.M."/>
            <person name="Luo Y.B."/>
            <person name="Tsai W.C."/>
            <person name="Van de Peer Y."/>
            <person name="Liu Z.J."/>
        </authorList>
    </citation>
    <scope>NUCLEOTIDE SEQUENCE [LARGE SCALE GENOMIC DNA]</scope>
    <source>
        <tissue evidence="2">The whole plant</tissue>
    </source>
</reference>
<evidence type="ECO:0000313" key="2">
    <source>
        <dbReference type="EMBL" id="PKU83314.1"/>
    </source>
</evidence>
<feature type="region of interest" description="Disordered" evidence="1">
    <location>
        <begin position="93"/>
        <end position="115"/>
    </location>
</feature>
<proteinExistence type="predicted"/>
<evidence type="ECO:0000256" key="1">
    <source>
        <dbReference type="SAM" id="MobiDB-lite"/>
    </source>
</evidence>
<evidence type="ECO:0000313" key="3">
    <source>
        <dbReference type="Proteomes" id="UP000233837"/>
    </source>
</evidence>
<dbReference type="AlphaFoldDB" id="A0A2I0X5X4"/>
<protein>
    <recommendedName>
        <fullName evidence="4">Retrovirus-related Pol polyprotein from transposon TNT 1-94</fullName>
    </recommendedName>
</protein>
<gene>
    <name evidence="2" type="ORF">MA16_Dca021017</name>
</gene>
<reference evidence="2 3" key="1">
    <citation type="journal article" date="2016" name="Sci. Rep.">
        <title>The Dendrobium catenatum Lindl. genome sequence provides insights into polysaccharide synthase, floral development and adaptive evolution.</title>
        <authorList>
            <person name="Zhang G.Q."/>
            <person name="Xu Q."/>
            <person name="Bian C."/>
            <person name="Tsai W.C."/>
            <person name="Yeh C.M."/>
            <person name="Liu K.W."/>
            <person name="Yoshida K."/>
            <person name="Zhang L.S."/>
            <person name="Chang S.B."/>
            <person name="Chen F."/>
            <person name="Shi Y."/>
            <person name="Su Y.Y."/>
            <person name="Zhang Y.Q."/>
            <person name="Chen L.J."/>
            <person name="Yin Y."/>
            <person name="Lin M."/>
            <person name="Huang H."/>
            <person name="Deng H."/>
            <person name="Wang Z.W."/>
            <person name="Zhu S.L."/>
            <person name="Zhao X."/>
            <person name="Deng C."/>
            <person name="Niu S.C."/>
            <person name="Huang J."/>
            <person name="Wang M."/>
            <person name="Liu G.H."/>
            <person name="Yang H.J."/>
            <person name="Xiao X.J."/>
            <person name="Hsiao Y.Y."/>
            <person name="Wu W.L."/>
            <person name="Chen Y.Y."/>
            <person name="Mitsuda N."/>
            <person name="Ohme-Takagi M."/>
            <person name="Luo Y.B."/>
            <person name="Van de Peer Y."/>
            <person name="Liu Z.J."/>
        </authorList>
    </citation>
    <scope>NUCLEOTIDE SEQUENCE [LARGE SCALE GENOMIC DNA]</scope>
    <source>
        <tissue evidence="2">The whole plant</tissue>
    </source>
</reference>
<dbReference type="Proteomes" id="UP000233837">
    <property type="component" value="Unassembled WGS sequence"/>
</dbReference>
<accession>A0A2I0X5X4</accession>
<dbReference type="Pfam" id="PF14223">
    <property type="entry name" value="Retrotran_gag_2"/>
    <property type="match status" value="1"/>
</dbReference>
<keyword evidence="3" id="KW-1185">Reference proteome</keyword>
<organism evidence="2 3">
    <name type="scientific">Dendrobium catenatum</name>
    <dbReference type="NCBI Taxonomy" id="906689"/>
    <lineage>
        <taxon>Eukaryota</taxon>
        <taxon>Viridiplantae</taxon>
        <taxon>Streptophyta</taxon>
        <taxon>Embryophyta</taxon>
        <taxon>Tracheophyta</taxon>
        <taxon>Spermatophyta</taxon>
        <taxon>Magnoliopsida</taxon>
        <taxon>Liliopsida</taxon>
        <taxon>Asparagales</taxon>
        <taxon>Orchidaceae</taxon>
        <taxon>Epidendroideae</taxon>
        <taxon>Malaxideae</taxon>
        <taxon>Dendrobiinae</taxon>
        <taxon>Dendrobium</taxon>
    </lineage>
</organism>
<dbReference type="STRING" id="906689.A0A2I0X5X4"/>
<dbReference type="EMBL" id="KZ502132">
    <property type="protein sequence ID" value="PKU83314.1"/>
    <property type="molecule type" value="Genomic_DNA"/>
</dbReference>
<name>A0A2I0X5X4_9ASPA</name>
<sequence length="131" mass="15082">MKPNESIFDMYTRFIQIVTSLHALGRELMNEKMVNKILCYLPTAYDAKITAITESKDLNIYSIDNLLGSLIAYKQGVSQRKIDVGETRRKKKKKTIALKANDTDTDSSSSESDDVSLITRQFKRFLRKRQK</sequence>